<dbReference type="Proteomes" id="UP001186974">
    <property type="component" value="Unassembled WGS sequence"/>
</dbReference>
<accession>A0ACC3DLE2</accession>
<organism evidence="1 2">
    <name type="scientific">Coniosporium uncinatum</name>
    <dbReference type="NCBI Taxonomy" id="93489"/>
    <lineage>
        <taxon>Eukaryota</taxon>
        <taxon>Fungi</taxon>
        <taxon>Dikarya</taxon>
        <taxon>Ascomycota</taxon>
        <taxon>Pezizomycotina</taxon>
        <taxon>Dothideomycetes</taxon>
        <taxon>Dothideomycetes incertae sedis</taxon>
        <taxon>Coniosporium</taxon>
    </lineage>
</organism>
<gene>
    <name evidence="1" type="ORF">LTS18_010380</name>
</gene>
<evidence type="ECO:0000313" key="1">
    <source>
        <dbReference type="EMBL" id="KAK3077394.1"/>
    </source>
</evidence>
<comment type="caution">
    <text evidence="1">The sequence shown here is derived from an EMBL/GenBank/DDBJ whole genome shotgun (WGS) entry which is preliminary data.</text>
</comment>
<dbReference type="EMBL" id="JAWDJW010002899">
    <property type="protein sequence ID" value="KAK3077394.1"/>
    <property type="molecule type" value="Genomic_DNA"/>
</dbReference>
<name>A0ACC3DLE2_9PEZI</name>
<evidence type="ECO:0000313" key="2">
    <source>
        <dbReference type="Proteomes" id="UP001186974"/>
    </source>
</evidence>
<keyword evidence="2" id="KW-1185">Reference proteome</keyword>
<sequence>MKNVFAVVVAALAGSAIAAPSGELEARQSSASDSCAGKKAVFIFARGSTEPGNMGMLLGPPVCRGLKRKYSNQVACQGVGGAYRAGIMDNMSLAGTTSAAVREATNMMQRAASSCAGVPIVAGGYSQGSAVIMNALKGAPQDLKNNVAGVVFFGYTKNGQLKGAVPGFPAEKLKVFCRKDDGVCGGGLSVTAGHMGYTRDGSVEQAVSFLSQRIDTAGSGLGGAVAPGTGAAPSPGMSGMSGMSGGGSGLAGLLAGLRGSRGGASSGSTPAPAPAPAAAPADPMAGMDMGAGAAAPADPMAGMDMGAGAAAPVDPMAGMDMGAGAAASADPMAGMDMGAAPVDESQPHSHGGAAAPAVAAAAPAAEAC</sequence>
<proteinExistence type="predicted"/>
<reference evidence="1" key="1">
    <citation type="submission" date="2024-09" db="EMBL/GenBank/DDBJ databases">
        <title>Black Yeasts Isolated from many extreme environments.</title>
        <authorList>
            <person name="Coleine C."/>
            <person name="Stajich J.E."/>
            <person name="Selbmann L."/>
        </authorList>
    </citation>
    <scope>NUCLEOTIDE SEQUENCE</scope>
    <source>
        <strain evidence="1">CCFEE 5737</strain>
    </source>
</reference>
<protein>
    <submittedName>
        <fullName evidence="1">Uncharacterized protein</fullName>
    </submittedName>
</protein>